<dbReference type="Proteomes" id="UP001589587">
    <property type="component" value="Unassembled WGS sequence"/>
</dbReference>
<comment type="caution">
    <text evidence="1">The sequence shown here is derived from an EMBL/GenBank/DDBJ whole genome shotgun (WGS) entry which is preliminary data.</text>
</comment>
<dbReference type="NCBIfam" id="TIGR01869">
    <property type="entry name" value="casC_Cse4"/>
    <property type="match status" value="1"/>
</dbReference>
<evidence type="ECO:0000313" key="1">
    <source>
        <dbReference type="EMBL" id="MFB9779627.1"/>
    </source>
</evidence>
<keyword evidence="2" id="KW-1185">Reference proteome</keyword>
<dbReference type="Pfam" id="PF09344">
    <property type="entry name" value="Cas_CT1975"/>
    <property type="match status" value="1"/>
</dbReference>
<name>A0ABV5XD69_9NOCA</name>
<sequence length="361" mass="37852">MSNAHFITLHAIHAVPASLLNRDDSNAAKRINFGGTNRLRISSQAWKRAIRVNMRENAIEGGAYGVRTHRFPQLVAEQLVSAHSRELDVATAKAAAVFTALKLKATDKGTTAASIFASETLPTQLATAIDAHWDAITDDAPTEVIAAARAALDVDNTIDLALMGRMQAEIPVGGRIDGAVGVSHAFSVDPLAIEADFFTAVDDAAPDGDAVSGNLGTVDLAAPVLYRTATLDRRQLRRNLAAAINSEELAVAAEASFIDWFIRAVPSAKQRSTVAATLPALVAAATGPQIISAADAFASAVVSDDVVSDATTRLVEALDRQKRFVPGIHIERLALGIALPSAVTADAHESTDAFIRAVAAA</sequence>
<protein>
    <submittedName>
        <fullName evidence="1">Type I-E CRISPR-associated protein Cas7/Cse4/CasC</fullName>
    </submittedName>
</protein>
<accession>A0ABV5XD69</accession>
<reference evidence="1 2" key="1">
    <citation type="submission" date="2024-09" db="EMBL/GenBank/DDBJ databases">
        <authorList>
            <person name="Sun Q."/>
            <person name="Mori K."/>
        </authorList>
    </citation>
    <scope>NUCLEOTIDE SEQUENCE [LARGE SCALE GENOMIC DNA]</scope>
    <source>
        <strain evidence="1 2">JCM 11411</strain>
    </source>
</reference>
<evidence type="ECO:0000313" key="2">
    <source>
        <dbReference type="Proteomes" id="UP001589587"/>
    </source>
</evidence>
<gene>
    <name evidence="1" type="primary">cas7e</name>
    <name evidence="1" type="ORF">ACFFQ6_08030</name>
</gene>
<dbReference type="RefSeq" id="WP_378374288.1">
    <property type="nucleotide sequence ID" value="NZ_JBHMAS010000006.1"/>
</dbReference>
<organism evidence="1 2">
    <name type="scientific">Rhodococcus baikonurensis</name>
    <dbReference type="NCBI Taxonomy" id="172041"/>
    <lineage>
        <taxon>Bacteria</taxon>
        <taxon>Bacillati</taxon>
        <taxon>Actinomycetota</taxon>
        <taxon>Actinomycetes</taxon>
        <taxon>Mycobacteriales</taxon>
        <taxon>Nocardiaceae</taxon>
        <taxon>Rhodococcus</taxon>
        <taxon>Rhodococcus erythropolis group</taxon>
    </lineage>
</organism>
<proteinExistence type="predicted"/>
<dbReference type="InterPro" id="IPR010148">
    <property type="entry name" value="CRISPR-assoc_prot_CT1975"/>
</dbReference>
<dbReference type="EMBL" id="JBHMAS010000006">
    <property type="protein sequence ID" value="MFB9779627.1"/>
    <property type="molecule type" value="Genomic_DNA"/>
</dbReference>